<dbReference type="CDD" id="cd17536">
    <property type="entry name" value="REC_YesN-like"/>
    <property type="match status" value="1"/>
</dbReference>
<dbReference type="PANTHER" id="PTHR42713">
    <property type="entry name" value="HISTIDINE KINASE-RELATED"/>
    <property type="match status" value="1"/>
</dbReference>
<name>A0A430JHP5_9BACL</name>
<feature type="coiled-coil region" evidence="9">
    <location>
        <begin position="119"/>
        <end position="149"/>
    </location>
</feature>
<feature type="domain" description="HTH araC/xylS-type" evidence="10">
    <location>
        <begin position="429"/>
        <end position="528"/>
    </location>
</feature>
<evidence type="ECO:0000259" key="10">
    <source>
        <dbReference type="PROSITE" id="PS01124"/>
    </source>
</evidence>
<keyword evidence="5" id="KW-0805">Transcription regulation</keyword>
<keyword evidence="2" id="KW-0963">Cytoplasm</keyword>
<dbReference type="EMBL" id="RXHU01000017">
    <property type="protein sequence ID" value="RTE10522.1"/>
    <property type="molecule type" value="Genomic_DNA"/>
</dbReference>
<comment type="caution">
    <text evidence="12">The sequence shown here is derived from an EMBL/GenBank/DDBJ whole genome shotgun (WGS) entry which is preliminary data.</text>
</comment>
<comment type="subcellular location">
    <subcellularLocation>
        <location evidence="1">Cytoplasm</location>
    </subcellularLocation>
</comment>
<dbReference type="Proteomes" id="UP000276128">
    <property type="component" value="Unassembled WGS sequence"/>
</dbReference>
<keyword evidence="7" id="KW-0804">Transcription</keyword>
<dbReference type="SMART" id="SM00342">
    <property type="entry name" value="HTH_ARAC"/>
    <property type="match status" value="1"/>
</dbReference>
<dbReference type="Gene3D" id="1.10.10.60">
    <property type="entry name" value="Homeodomain-like"/>
    <property type="match status" value="2"/>
</dbReference>
<accession>A0A430JHP5</accession>
<evidence type="ECO:0000313" key="13">
    <source>
        <dbReference type="Proteomes" id="UP000276128"/>
    </source>
</evidence>
<dbReference type="GO" id="GO:0000160">
    <property type="term" value="P:phosphorelay signal transduction system"/>
    <property type="evidence" value="ECO:0007669"/>
    <property type="project" value="UniProtKB-KW"/>
</dbReference>
<evidence type="ECO:0000256" key="7">
    <source>
        <dbReference type="ARBA" id="ARBA00023163"/>
    </source>
</evidence>
<evidence type="ECO:0000313" key="12">
    <source>
        <dbReference type="EMBL" id="RTE10522.1"/>
    </source>
</evidence>
<dbReference type="Pfam" id="PF12833">
    <property type="entry name" value="HTH_18"/>
    <property type="match status" value="1"/>
</dbReference>
<dbReference type="GO" id="GO:0003700">
    <property type="term" value="F:DNA-binding transcription factor activity"/>
    <property type="evidence" value="ECO:0007669"/>
    <property type="project" value="InterPro"/>
</dbReference>
<dbReference type="SUPFAM" id="SSF52172">
    <property type="entry name" value="CheY-like"/>
    <property type="match status" value="1"/>
</dbReference>
<dbReference type="SUPFAM" id="SSF46689">
    <property type="entry name" value="Homeodomain-like"/>
    <property type="match status" value="2"/>
</dbReference>
<evidence type="ECO:0000256" key="4">
    <source>
        <dbReference type="ARBA" id="ARBA00023012"/>
    </source>
</evidence>
<dbReference type="GO" id="GO:0043565">
    <property type="term" value="F:sequence-specific DNA binding"/>
    <property type="evidence" value="ECO:0007669"/>
    <property type="project" value="InterPro"/>
</dbReference>
<gene>
    <name evidence="12" type="ORF">EJQ19_06620</name>
</gene>
<organism evidence="12 13">
    <name type="scientific">Paenibacillus whitsoniae</name>
    <dbReference type="NCBI Taxonomy" id="2496558"/>
    <lineage>
        <taxon>Bacteria</taxon>
        <taxon>Bacillati</taxon>
        <taxon>Bacillota</taxon>
        <taxon>Bacilli</taxon>
        <taxon>Bacillales</taxon>
        <taxon>Paenibacillaceae</taxon>
        <taxon>Paenibacillus</taxon>
    </lineage>
</organism>
<protein>
    <submittedName>
        <fullName evidence="12">Response regulator</fullName>
    </submittedName>
</protein>
<sequence length="547" mass="63305">MKKILLVDDEIIIRETIRDCIDWEKEGFIYCGDASDGEVALPVIEQVQPDILITDILMPFMNGLELSSLMRNQFPDMKIIILSGHAEFEYARAAMQAGVHEYCLKPISPAELIKVLHSVSNVIDKEREVKNQLQALKEKENEAAALTQSKLLNDLCSGFMTTSEVMHHAAALHLNIVARYYAVTVLDLRETEAFPPDSETIPASNERLLDKCLQLKADCAHLSFQRSRYEKVWIIKADTLDILKQEISFFQELQKELAEEKHTLSVSIGIGSVQDRLQNVHLSFLDAMEDVHWRRLSRQNRNILGEATKEIPDASRFLDRGAFIDFLKIGTPAKLESFVREYAAALSEINWHSSPFGYYMLNDLTIETFRSNKDMYRHLPEPEQYLAQFQQLIGGIHSWEECADYLVKLIEQFWTWRSRVYDKYSDTILKVKEYIQANFEKETISLQDAAEYVSLSPNYLSRIFSQETNQTFIEYLTQVRIRRAMELLKSTSSKSYEIAFLIGYNDPHYFSNLFKRLTGMTPKDFRKKSINEEALELWKGDAEDENH</sequence>
<keyword evidence="3 8" id="KW-0597">Phosphoprotein</keyword>
<keyword evidence="9" id="KW-0175">Coiled coil</keyword>
<dbReference type="OrthoDB" id="9794370at2"/>
<dbReference type="GO" id="GO:0005737">
    <property type="term" value="C:cytoplasm"/>
    <property type="evidence" value="ECO:0007669"/>
    <property type="project" value="UniProtKB-SubCell"/>
</dbReference>
<evidence type="ECO:0000256" key="8">
    <source>
        <dbReference type="PROSITE-ProRule" id="PRU00169"/>
    </source>
</evidence>
<dbReference type="SMART" id="SM00448">
    <property type="entry name" value="REC"/>
    <property type="match status" value="1"/>
</dbReference>
<reference evidence="12 13" key="1">
    <citation type="submission" date="2018-12" db="EMBL/GenBank/DDBJ databases">
        <title>Bacillus ochoae sp. nov., Paenibacillus whitsoniae sp. nov., Paenibacillus spiritus sp. nov. Isolated from the Mars Exploration Rover during spacecraft assembly.</title>
        <authorList>
            <person name="Seuylemezian A."/>
            <person name="Vaishampayan P."/>
        </authorList>
    </citation>
    <scope>NUCLEOTIDE SEQUENCE [LARGE SCALE GENOMIC DNA]</scope>
    <source>
        <strain evidence="12 13">MER 54</strain>
    </source>
</reference>
<dbReference type="InterPro" id="IPR051552">
    <property type="entry name" value="HptR"/>
</dbReference>
<evidence type="ECO:0000256" key="5">
    <source>
        <dbReference type="ARBA" id="ARBA00023015"/>
    </source>
</evidence>
<evidence type="ECO:0000259" key="11">
    <source>
        <dbReference type="PROSITE" id="PS50110"/>
    </source>
</evidence>
<dbReference type="PANTHER" id="PTHR42713:SF3">
    <property type="entry name" value="TRANSCRIPTIONAL REGULATORY PROTEIN HPTR"/>
    <property type="match status" value="1"/>
</dbReference>
<evidence type="ECO:0000256" key="6">
    <source>
        <dbReference type="ARBA" id="ARBA00023125"/>
    </source>
</evidence>
<dbReference type="InterPro" id="IPR001789">
    <property type="entry name" value="Sig_transdc_resp-reg_receiver"/>
</dbReference>
<dbReference type="PROSITE" id="PS50110">
    <property type="entry name" value="RESPONSE_REGULATORY"/>
    <property type="match status" value="1"/>
</dbReference>
<dbReference type="Pfam" id="PF00072">
    <property type="entry name" value="Response_reg"/>
    <property type="match status" value="1"/>
</dbReference>
<keyword evidence="6" id="KW-0238">DNA-binding</keyword>
<feature type="modified residue" description="4-aspartylphosphate" evidence="8">
    <location>
        <position position="55"/>
    </location>
</feature>
<evidence type="ECO:0000256" key="9">
    <source>
        <dbReference type="SAM" id="Coils"/>
    </source>
</evidence>
<dbReference type="InterPro" id="IPR011006">
    <property type="entry name" value="CheY-like_superfamily"/>
</dbReference>
<dbReference type="InterPro" id="IPR018060">
    <property type="entry name" value="HTH_AraC"/>
</dbReference>
<evidence type="ECO:0000256" key="2">
    <source>
        <dbReference type="ARBA" id="ARBA00022490"/>
    </source>
</evidence>
<dbReference type="InterPro" id="IPR041522">
    <property type="entry name" value="CdaR_GGDEF"/>
</dbReference>
<dbReference type="RefSeq" id="WP_126140416.1">
    <property type="nucleotide sequence ID" value="NZ_RXHU01000017.1"/>
</dbReference>
<feature type="domain" description="Response regulatory" evidence="11">
    <location>
        <begin position="3"/>
        <end position="120"/>
    </location>
</feature>
<keyword evidence="4" id="KW-0902">Two-component regulatory system</keyword>
<evidence type="ECO:0000256" key="1">
    <source>
        <dbReference type="ARBA" id="ARBA00004496"/>
    </source>
</evidence>
<dbReference type="InterPro" id="IPR009057">
    <property type="entry name" value="Homeodomain-like_sf"/>
</dbReference>
<dbReference type="AlphaFoldDB" id="A0A430JHP5"/>
<dbReference type="Gene3D" id="3.40.50.2300">
    <property type="match status" value="1"/>
</dbReference>
<proteinExistence type="predicted"/>
<dbReference type="PROSITE" id="PS01124">
    <property type="entry name" value="HTH_ARAC_FAMILY_2"/>
    <property type="match status" value="1"/>
</dbReference>
<dbReference type="Pfam" id="PF17853">
    <property type="entry name" value="GGDEF_2"/>
    <property type="match status" value="1"/>
</dbReference>
<evidence type="ECO:0000256" key="3">
    <source>
        <dbReference type="ARBA" id="ARBA00022553"/>
    </source>
</evidence>
<keyword evidence="13" id="KW-1185">Reference proteome</keyword>